<evidence type="ECO:0000256" key="3">
    <source>
        <dbReference type="ARBA" id="ARBA00023054"/>
    </source>
</evidence>
<dbReference type="SUPFAM" id="SSF54236">
    <property type="entry name" value="Ubiquitin-like"/>
    <property type="match status" value="1"/>
</dbReference>
<evidence type="ECO:0000259" key="6">
    <source>
        <dbReference type="PROSITE" id="PS50033"/>
    </source>
</evidence>
<evidence type="ECO:0000259" key="5">
    <source>
        <dbReference type="PROSITE" id="PS50030"/>
    </source>
</evidence>
<dbReference type="GO" id="GO:0005737">
    <property type="term" value="C:cytoplasm"/>
    <property type="evidence" value="ECO:0007669"/>
    <property type="project" value="UniProtKB-SubCell"/>
</dbReference>
<feature type="compositionally biased region" description="Basic and acidic residues" evidence="4">
    <location>
        <begin position="73"/>
        <end position="103"/>
    </location>
</feature>
<feature type="region of interest" description="Disordered" evidence="4">
    <location>
        <begin position="41"/>
        <end position="111"/>
    </location>
</feature>
<dbReference type="SMART" id="SM00166">
    <property type="entry name" value="UBX"/>
    <property type="match status" value="1"/>
</dbReference>
<evidence type="ECO:0000256" key="2">
    <source>
        <dbReference type="ARBA" id="ARBA00022490"/>
    </source>
</evidence>
<dbReference type="Gene3D" id="3.10.20.90">
    <property type="entry name" value="Phosphatidylinositol 3-kinase Catalytic Subunit, Chain A, domain 1"/>
    <property type="match status" value="1"/>
</dbReference>
<evidence type="ECO:0000256" key="1">
    <source>
        <dbReference type="ARBA" id="ARBA00004496"/>
    </source>
</evidence>
<organism evidence="7 8">
    <name type="scientific">Chelonia mydas</name>
    <name type="common">Green sea-turtle</name>
    <name type="synonym">Chelonia agassizi</name>
    <dbReference type="NCBI Taxonomy" id="8469"/>
    <lineage>
        <taxon>Eukaryota</taxon>
        <taxon>Metazoa</taxon>
        <taxon>Chordata</taxon>
        <taxon>Craniata</taxon>
        <taxon>Vertebrata</taxon>
        <taxon>Euteleostomi</taxon>
        <taxon>Archelosauria</taxon>
        <taxon>Testudinata</taxon>
        <taxon>Testudines</taxon>
        <taxon>Cryptodira</taxon>
        <taxon>Durocryptodira</taxon>
        <taxon>Americhelydia</taxon>
        <taxon>Chelonioidea</taxon>
        <taxon>Cheloniidae</taxon>
        <taxon>Chelonia</taxon>
    </lineage>
</organism>
<dbReference type="FunFam" id="1.10.8.10:FF:000044">
    <property type="entry name" value="UBX domain-containing protein 1"/>
    <property type="match status" value="1"/>
</dbReference>
<dbReference type="GO" id="GO:1903094">
    <property type="term" value="P:negative regulation of protein K48-linked deubiquitination"/>
    <property type="evidence" value="ECO:0007669"/>
    <property type="project" value="TreeGrafter"/>
</dbReference>
<dbReference type="GO" id="GO:0031397">
    <property type="term" value="P:negative regulation of protein ubiquitination"/>
    <property type="evidence" value="ECO:0007669"/>
    <property type="project" value="TreeGrafter"/>
</dbReference>
<dbReference type="SUPFAM" id="SSF46934">
    <property type="entry name" value="UBA-like"/>
    <property type="match status" value="1"/>
</dbReference>
<dbReference type="Proteomes" id="UP000031443">
    <property type="component" value="Unassembled WGS sequence"/>
</dbReference>
<dbReference type="InterPro" id="IPR029071">
    <property type="entry name" value="Ubiquitin-like_domsf"/>
</dbReference>
<dbReference type="InterPro" id="IPR041923">
    <property type="entry name" value="UBA_UBXN1"/>
</dbReference>
<dbReference type="CDD" id="cd14302">
    <property type="entry name" value="UBA_UBXN1"/>
    <property type="match status" value="1"/>
</dbReference>
<name>M7CCL2_CHEMY</name>
<dbReference type="AlphaFoldDB" id="M7CCL2"/>
<dbReference type="GO" id="GO:0036435">
    <property type="term" value="F:K48-linked polyubiquitin modification-dependent protein binding"/>
    <property type="evidence" value="ECO:0007669"/>
    <property type="project" value="TreeGrafter"/>
</dbReference>
<dbReference type="EMBL" id="KB519582">
    <property type="protein sequence ID" value="EMP38492.1"/>
    <property type="molecule type" value="Genomic_DNA"/>
</dbReference>
<dbReference type="InterPro" id="IPR009060">
    <property type="entry name" value="UBA-like_sf"/>
</dbReference>
<sequence>MECTALESLIEMGFSQNRAEKALALTGNQGIEQAMDWLMEHENDPDVDEPYVPPQGHVLGTEEPPEGSTPEPVEARADRVEEGSAEGDDKHPLTEEEKREQTKRGTHSRLGACPTLCTFPIQFGGGSSSQAPAEPAQEILVPSSPSQEPPTKREYDQCRIQVRLLDGTSLMQTFKAKEQLAAVRLYIELKRKDGGEAFHIELKKNLFKRRRVLSKEKRRKHQITGAVVDKGLITIHHLKKRASSSRANITLSGKKRRKLMKQIRHAAKEQATMQGNLFFAVTHGAWGRMCVVRVLKWVSNPKGANEAKSRDG</sequence>
<dbReference type="Pfam" id="PF22562">
    <property type="entry name" value="UBA_7"/>
    <property type="match status" value="1"/>
</dbReference>
<feature type="domain" description="UBX" evidence="6">
    <location>
        <begin position="153"/>
        <end position="209"/>
    </location>
</feature>
<keyword evidence="8" id="KW-1185">Reference proteome</keyword>
<evidence type="ECO:0000313" key="8">
    <source>
        <dbReference type="Proteomes" id="UP000031443"/>
    </source>
</evidence>
<evidence type="ECO:0000313" key="7">
    <source>
        <dbReference type="EMBL" id="EMP38492.1"/>
    </source>
</evidence>
<dbReference type="PROSITE" id="PS50033">
    <property type="entry name" value="UBX"/>
    <property type="match status" value="1"/>
</dbReference>
<dbReference type="GO" id="GO:0032435">
    <property type="term" value="P:negative regulation of proteasomal ubiquitin-dependent protein catabolic process"/>
    <property type="evidence" value="ECO:0007669"/>
    <property type="project" value="TreeGrafter"/>
</dbReference>
<dbReference type="Pfam" id="PF17719">
    <property type="entry name" value="DUF5564"/>
    <property type="match status" value="1"/>
</dbReference>
<dbReference type="SMART" id="SM00165">
    <property type="entry name" value="UBA"/>
    <property type="match status" value="1"/>
</dbReference>
<dbReference type="STRING" id="8469.M7CCL2"/>
<dbReference type="PANTHER" id="PTHR46340">
    <property type="entry name" value="UBX DOMAIN-CONTAINING PROTEIN 1"/>
    <property type="match status" value="1"/>
</dbReference>
<protein>
    <submittedName>
        <fullName evidence="7">UBX domain-containing protein 1</fullName>
    </submittedName>
</protein>
<dbReference type="GO" id="GO:0005634">
    <property type="term" value="C:nucleus"/>
    <property type="evidence" value="ECO:0007669"/>
    <property type="project" value="TreeGrafter"/>
</dbReference>
<dbReference type="InterPro" id="IPR015940">
    <property type="entry name" value="UBA"/>
</dbReference>
<comment type="subcellular location">
    <subcellularLocation>
        <location evidence="1">Cytoplasm</location>
    </subcellularLocation>
</comment>
<dbReference type="InterPro" id="IPR037691">
    <property type="entry name" value="C11orf98"/>
</dbReference>
<dbReference type="InterPro" id="IPR001012">
    <property type="entry name" value="UBX_dom"/>
</dbReference>
<evidence type="ECO:0000256" key="4">
    <source>
        <dbReference type="SAM" id="MobiDB-lite"/>
    </source>
</evidence>
<keyword evidence="3" id="KW-0175">Coiled coil</keyword>
<feature type="domain" description="UBA" evidence="5">
    <location>
        <begin position="1"/>
        <end position="41"/>
    </location>
</feature>
<reference evidence="8" key="1">
    <citation type="journal article" date="2013" name="Nat. Genet.">
        <title>The draft genomes of soft-shell turtle and green sea turtle yield insights into the development and evolution of the turtle-specific body plan.</title>
        <authorList>
            <person name="Wang Z."/>
            <person name="Pascual-Anaya J."/>
            <person name="Zadissa A."/>
            <person name="Li W."/>
            <person name="Niimura Y."/>
            <person name="Huang Z."/>
            <person name="Li C."/>
            <person name="White S."/>
            <person name="Xiong Z."/>
            <person name="Fang D."/>
            <person name="Wang B."/>
            <person name="Ming Y."/>
            <person name="Chen Y."/>
            <person name="Zheng Y."/>
            <person name="Kuraku S."/>
            <person name="Pignatelli M."/>
            <person name="Herrero J."/>
            <person name="Beal K."/>
            <person name="Nozawa M."/>
            <person name="Li Q."/>
            <person name="Wang J."/>
            <person name="Zhang H."/>
            <person name="Yu L."/>
            <person name="Shigenobu S."/>
            <person name="Wang J."/>
            <person name="Liu J."/>
            <person name="Flicek P."/>
            <person name="Searle S."/>
            <person name="Wang J."/>
            <person name="Kuratani S."/>
            <person name="Yin Y."/>
            <person name="Aken B."/>
            <person name="Zhang G."/>
            <person name="Irie N."/>
        </authorList>
    </citation>
    <scope>NUCLEOTIDE SEQUENCE [LARGE SCALE GENOMIC DNA]</scope>
</reference>
<dbReference type="PROSITE" id="PS50030">
    <property type="entry name" value="UBA"/>
    <property type="match status" value="1"/>
</dbReference>
<gene>
    <name evidence="7" type="ORF">UY3_04276</name>
</gene>
<dbReference type="Gene3D" id="1.10.8.10">
    <property type="entry name" value="DNA helicase RuvA subunit, C-terminal domain"/>
    <property type="match status" value="1"/>
</dbReference>
<dbReference type="PANTHER" id="PTHR46340:SF1">
    <property type="entry name" value="UBX DOMAIN-CONTAINING PROTEIN 1"/>
    <property type="match status" value="1"/>
</dbReference>
<proteinExistence type="predicted"/>
<accession>M7CCL2</accession>
<keyword evidence="2" id="KW-0963">Cytoplasm</keyword>